<evidence type="ECO:0000313" key="2">
    <source>
        <dbReference type="EMBL" id="SPO26016.1"/>
    </source>
</evidence>
<feature type="region of interest" description="Disordered" evidence="1">
    <location>
        <begin position="1"/>
        <end position="20"/>
    </location>
</feature>
<accession>A0A5C3E8U4</accession>
<feature type="compositionally biased region" description="Polar residues" evidence="1">
    <location>
        <begin position="589"/>
        <end position="627"/>
    </location>
</feature>
<name>A0A5C3E8U4_9BASI</name>
<evidence type="ECO:0000313" key="3">
    <source>
        <dbReference type="Proteomes" id="UP000324022"/>
    </source>
</evidence>
<dbReference type="Proteomes" id="UP000324022">
    <property type="component" value="Unassembled WGS sequence"/>
</dbReference>
<organism evidence="2 3">
    <name type="scientific">Ustilago trichophora</name>
    <dbReference type="NCBI Taxonomy" id="86804"/>
    <lineage>
        <taxon>Eukaryota</taxon>
        <taxon>Fungi</taxon>
        <taxon>Dikarya</taxon>
        <taxon>Basidiomycota</taxon>
        <taxon>Ustilaginomycotina</taxon>
        <taxon>Ustilaginomycetes</taxon>
        <taxon>Ustilaginales</taxon>
        <taxon>Ustilaginaceae</taxon>
        <taxon>Ustilago</taxon>
    </lineage>
</organism>
<sequence length="739" mass="80947">MAAQKESSNTGATPSRSAGEAPTENLPFLLINCFQNGVVPELGVFSGSLKAPFDIRNTTVWVCPKEAHAPSVLQLADDTHDLLIRHVNGTTGFYPNNNHSFKGGAADFHFGDAETRWIQSHSGKFMEAGNDTEKLQRIADKFSHTFNIAQMHASQLYDCTTGIEGLDARWSSNKPNSSPGFRQIIGRAFLCIINLIHHPPSWVHPDNIPALRLLDTTDIFTHLTMASADRFGRVYKASTCFEWCKQEITSLGLKEAPTIQRLLHMTCRDRYKMEIMAQGARPIRELLPFNKISHACLLQRAPTQLTLQLHLNIPAIDITPCQRAERSASGPTVHGVKEEAKEEMVIREADRFSTIFQSGQVSSARCMLVLQGLRTGAFNTSPIPEWVDIAAAMTPTFDSANTRFNKVQLTLVVTFRDLDEGEVEIMFVFACETHATVAWLMAPAWIPLLEMEFPMAVHTTDTQGDRHPLSQFLRAFAQPSLAAKAETARILAKSDAAKASDLKEGKATWDLTVRASFSDPLEAQKMLSERILLFTRLVKQGKQEFHTKPGEIHIARVKVFVCEQCHLLGHRRPDCLARLEIESDPSCRPNDSGSSSTQQLHANGGQSLASQGETPQTPGQSGDTTCQPEHEDRSSDSGNLLVVILAASTPSALATHTCGTGIFSAAAKTLCKALFTASGEAVSIPASDELPQSELPDSNPLTLEAGVELNHATVARPQEAAGQLRRSGRARRAPNLDPL</sequence>
<evidence type="ECO:0000256" key="1">
    <source>
        <dbReference type="SAM" id="MobiDB-lite"/>
    </source>
</evidence>
<feature type="region of interest" description="Disordered" evidence="1">
    <location>
        <begin position="716"/>
        <end position="739"/>
    </location>
</feature>
<feature type="compositionally biased region" description="Polar residues" evidence="1">
    <location>
        <begin position="1"/>
        <end position="16"/>
    </location>
</feature>
<gene>
    <name evidence="2" type="ORF">UTRI_02290</name>
</gene>
<reference evidence="2 3" key="1">
    <citation type="submission" date="2018-03" db="EMBL/GenBank/DDBJ databases">
        <authorList>
            <person name="Guldener U."/>
        </authorList>
    </citation>
    <scope>NUCLEOTIDE SEQUENCE [LARGE SCALE GENOMIC DNA]</scope>
    <source>
        <strain evidence="2 3">NBRC100155</strain>
    </source>
</reference>
<keyword evidence="3" id="KW-1185">Reference proteome</keyword>
<protein>
    <submittedName>
        <fullName evidence="2">Uncharacterized protein</fullName>
    </submittedName>
</protein>
<feature type="region of interest" description="Disordered" evidence="1">
    <location>
        <begin position="586"/>
        <end position="637"/>
    </location>
</feature>
<proteinExistence type="predicted"/>
<dbReference type="EMBL" id="OOIN01000013">
    <property type="protein sequence ID" value="SPO26016.1"/>
    <property type="molecule type" value="Genomic_DNA"/>
</dbReference>
<dbReference type="AlphaFoldDB" id="A0A5C3E8U4"/>